<dbReference type="AlphaFoldDB" id="A0A5E4MB59"/>
<evidence type="ECO:0000313" key="3">
    <source>
        <dbReference type="Proteomes" id="UP000325440"/>
    </source>
</evidence>
<dbReference type="Pfam" id="PF06017">
    <property type="entry name" value="Myosin_TH1"/>
    <property type="match status" value="1"/>
</dbReference>
<evidence type="ECO:0000313" key="2">
    <source>
        <dbReference type="EMBL" id="VVC28690.1"/>
    </source>
</evidence>
<reference evidence="2 3" key="1">
    <citation type="submission" date="2019-08" db="EMBL/GenBank/DDBJ databases">
        <authorList>
            <person name="Alioto T."/>
            <person name="Alioto T."/>
            <person name="Gomez Garrido J."/>
        </authorList>
    </citation>
    <scope>NUCLEOTIDE SEQUENCE [LARGE SCALE GENOMIC DNA]</scope>
</reference>
<dbReference type="GO" id="GO:0016459">
    <property type="term" value="C:myosin complex"/>
    <property type="evidence" value="ECO:0007669"/>
    <property type="project" value="InterPro"/>
</dbReference>
<dbReference type="OrthoDB" id="6108017at2759"/>
<name>A0A5E4MB59_9HEMI</name>
<keyword evidence="3" id="KW-1185">Reference proteome</keyword>
<evidence type="ECO:0000259" key="1">
    <source>
        <dbReference type="PROSITE" id="PS51757"/>
    </source>
</evidence>
<accession>A0A5E4MB59</accession>
<sequence length="271" mass="31926">MANEHLSVKRTFIIHTRRYILRTFTTMSLPANVRVLNKGWHTKLFIEASKKLKTIHTIWKNKRYDISQNLKRKKQLELKMLAEYLFKDKKSNYECITRCLFSNERLNSVEKYLKISFMRTINEKYVYGVKVVKFDRKGYKRRTRLLILTNKTLFLKQIHKNKLKPKEKIPLDFIKKLEVTAGKDNFLLIRISPQFKHNKGDLILEIPFLIEFVTKFINISKNSKLLNINTLSVNQKLLHEIKGSKSGVIELKDNSTPSITKGKNKNLIVCG</sequence>
<dbReference type="PROSITE" id="PS51757">
    <property type="entry name" value="TH1"/>
    <property type="match status" value="1"/>
</dbReference>
<gene>
    <name evidence="2" type="ORF">CINCED_3A012644</name>
</gene>
<feature type="domain" description="TH1" evidence="1">
    <location>
        <begin position="90"/>
        <end position="271"/>
    </location>
</feature>
<proteinExistence type="predicted"/>
<organism evidence="2 3">
    <name type="scientific">Cinara cedri</name>
    <dbReference type="NCBI Taxonomy" id="506608"/>
    <lineage>
        <taxon>Eukaryota</taxon>
        <taxon>Metazoa</taxon>
        <taxon>Ecdysozoa</taxon>
        <taxon>Arthropoda</taxon>
        <taxon>Hexapoda</taxon>
        <taxon>Insecta</taxon>
        <taxon>Pterygota</taxon>
        <taxon>Neoptera</taxon>
        <taxon>Paraneoptera</taxon>
        <taxon>Hemiptera</taxon>
        <taxon>Sternorrhyncha</taxon>
        <taxon>Aphidomorpha</taxon>
        <taxon>Aphidoidea</taxon>
        <taxon>Aphididae</taxon>
        <taxon>Lachninae</taxon>
        <taxon>Cinara</taxon>
    </lineage>
</organism>
<protein>
    <submittedName>
        <fullName evidence="2">Class I myosin tail homology domain</fullName>
    </submittedName>
</protein>
<dbReference type="Proteomes" id="UP000325440">
    <property type="component" value="Unassembled WGS sequence"/>
</dbReference>
<dbReference type="GO" id="GO:0003774">
    <property type="term" value="F:cytoskeletal motor activity"/>
    <property type="evidence" value="ECO:0007669"/>
    <property type="project" value="InterPro"/>
</dbReference>
<dbReference type="InterPro" id="IPR010926">
    <property type="entry name" value="Myosin_TH1"/>
</dbReference>
<dbReference type="EMBL" id="CABPRJ010000483">
    <property type="protein sequence ID" value="VVC28690.1"/>
    <property type="molecule type" value="Genomic_DNA"/>
</dbReference>